<sequence length="420" mass="47015">TLMNGYPYKSDGFNLIGDGRPVVRIRDLLGEGLPTSYSGIDGQQFVVKNGDLVIGMDGDFNCVFWKKGEALLNQRVAALKQKKKSKTISRFAFYQIPIALKVINDLTPASTVKHLASSDISALRLPCPDLDVQKAIADFLDRETARIDALVEKKRRFSELILEREEASFLRAVTGKDEDGSFSPSGCDWIGDLPEGWLAPKFLHVARLESGHTPSRKVPEYWVPEECNKPWVSLADVWQLRSGEIVYLRDTQEKVSDLGLASSSARMLPRGTVVLSRTASVGFAGILDCPMATTQDFVGWIPSRRVRSKFLYYVLRAMKPEFRRLMIGSTHKTIYMPDIRSFRTPLPPLAKQDEIVSKLDASIQTYRKVHSKLMTSVQRLTELRASLITAAVTGQIDPATYRRNGTTDQALDRIAEEMGQ</sequence>
<dbReference type="GO" id="GO:0009307">
    <property type="term" value="P:DNA restriction-modification system"/>
    <property type="evidence" value="ECO:0007669"/>
    <property type="project" value="UniProtKB-KW"/>
</dbReference>
<keyword evidence="6" id="KW-1185">Reference proteome</keyword>
<dbReference type="CDD" id="cd17248">
    <property type="entry name" value="RMtype1_S_AmiI-TRD2-CR2_like"/>
    <property type="match status" value="1"/>
</dbReference>
<evidence type="ECO:0000256" key="1">
    <source>
        <dbReference type="ARBA" id="ARBA00010923"/>
    </source>
</evidence>
<dbReference type="InterPro" id="IPR052021">
    <property type="entry name" value="Type-I_RS_S_subunit"/>
</dbReference>
<dbReference type="InterPro" id="IPR000055">
    <property type="entry name" value="Restrct_endonuc_typeI_TRD"/>
</dbReference>
<dbReference type="GO" id="GO:0016787">
    <property type="term" value="F:hydrolase activity"/>
    <property type="evidence" value="ECO:0007669"/>
    <property type="project" value="UniProtKB-KW"/>
</dbReference>
<reference evidence="5" key="1">
    <citation type="submission" date="2022-06" db="EMBL/GenBank/DDBJ databases">
        <title>Limimaricola sediminis sp. nov., isolated from an intertidal sediment.</title>
        <authorList>
            <person name="Shao X."/>
        </authorList>
    </citation>
    <scope>NUCLEOTIDE SEQUENCE</scope>
    <source>
        <strain evidence="5">ASW11-118</strain>
    </source>
</reference>
<feature type="domain" description="Type I restriction modification DNA specificity" evidence="4">
    <location>
        <begin position="43"/>
        <end position="148"/>
    </location>
</feature>
<accession>A0A9X2FXG3</accession>
<keyword evidence="5" id="KW-0540">Nuclease</keyword>
<evidence type="ECO:0000313" key="5">
    <source>
        <dbReference type="EMBL" id="MCP1168933.1"/>
    </source>
</evidence>
<dbReference type="AlphaFoldDB" id="A0A9X2FXG3"/>
<proteinExistence type="inferred from homology"/>
<keyword evidence="3" id="KW-0238">DNA-binding</keyword>
<comment type="caution">
    <text evidence="5">The sequence shown here is derived from an EMBL/GenBank/DDBJ whole genome shotgun (WGS) entry which is preliminary data.</text>
</comment>
<dbReference type="SUPFAM" id="SSF116734">
    <property type="entry name" value="DNA methylase specificity domain"/>
    <property type="match status" value="2"/>
</dbReference>
<dbReference type="EC" id="3.1.21.-" evidence="5"/>
<dbReference type="GO" id="GO:0004519">
    <property type="term" value="F:endonuclease activity"/>
    <property type="evidence" value="ECO:0007669"/>
    <property type="project" value="UniProtKB-KW"/>
</dbReference>
<dbReference type="Pfam" id="PF01420">
    <property type="entry name" value="Methylase_S"/>
    <property type="match status" value="2"/>
</dbReference>
<dbReference type="CDD" id="cd17257">
    <property type="entry name" value="RMtype1_S_EcoBI-TRD1-CR1_like"/>
    <property type="match status" value="1"/>
</dbReference>
<protein>
    <submittedName>
        <fullName evidence="5">Restriction endonuclease subunit S</fullName>
        <ecNumber evidence="5">3.1.21.-</ecNumber>
    </submittedName>
</protein>
<comment type="similarity">
    <text evidence="1">Belongs to the type-I restriction system S methylase family.</text>
</comment>
<dbReference type="PANTHER" id="PTHR30408:SF12">
    <property type="entry name" value="TYPE I RESTRICTION ENZYME MJAVIII SPECIFICITY SUBUNIT"/>
    <property type="match status" value="1"/>
</dbReference>
<evidence type="ECO:0000313" key="6">
    <source>
        <dbReference type="Proteomes" id="UP001139477"/>
    </source>
</evidence>
<evidence type="ECO:0000256" key="2">
    <source>
        <dbReference type="ARBA" id="ARBA00022747"/>
    </source>
</evidence>
<dbReference type="Gene3D" id="1.10.287.1120">
    <property type="entry name" value="Bipartite methylase S protein"/>
    <property type="match status" value="1"/>
</dbReference>
<keyword evidence="5" id="KW-0255">Endonuclease</keyword>
<dbReference type="PANTHER" id="PTHR30408">
    <property type="entry name" value="TYPE-1 RESTRICTION ENZYME ECOKI SPECIFICITY PROTEIN"/>
    <property type="match status" value="1"/>
</dbReference>
<dbReference type="EMBL" id="JAMYXC010000155">
    <property type="protein sequence ID" value="MCP1168933.1"/>
    <property type="molecule type" value="Genomic_DNA"/>
</dbReference>
<evidence type="ECO:0000256" key="3">
    <source>
        <dbReference type="ARBA" id="ARBA00023125"/>
    </source>
</evidence>
<dbReference type="GO" id="GO:0003677">
    <property type="term" value="F:DNA binding"/>
    <property type="evidence" value="ECO:0007669"/>
    <property type="project" value="UniProtKB-KW"/>
</dbReference>
<dbReference type="Proteomes" id="UP001139477">
    <property type="component" value="Unassembled WGS sequence"/>
</dbReference>
<dbReference type="Gene3D" id="3.90.220.20">
    <property type="entry name" value="DNA methylase specificity domains"/>
    <property type="match status" value="2"/>
</dbReference>
<dbReference type="RefSeq" id="WP_253332156.1">
    <property type="nucleotide sequence ID" value="NZ_JAMYXC010000155.1"/>
</dbReference>
<gene>
    <name evidence="5" type="ORF">NHG85_10415</name>
</gene>
<keyword evidence="5" id="KW-0378">Hydrolase</keyword>
<feature type="non-terminal residue" evidence="5">
    <location>
        <position position="1"/>
    </location>
</feature>
<dbReference type="InterPro" id="IPR044946">
    <property type="entry name" value="Restrct_endonuc_typeI_TRD_sf"/>
</dbReference>
<keyword evidence="2" id="KW-0680">Restriction system</keyword>
<evidence type="ECO:0000259" key="4">
    <source>
        <dbReference type="Pfam" id="PF01420"/>
    </source>
</evidence>
<organism evidence="5 6">
    <name type="scientific">Limimaricola litoreus</name>
    <dbReference type="NCBI Taxonomy" id="2955316"/>
    <lineage>
        <taxon>Bacteria</taxon>
        <taxon>Pseudomonadati</taxon>
        <taxon>Pseudomonadota</taxon>
        <taxon>Alphaproteobacteria</taxon>
        <taxon>Rhodobacterales</taxon>
        <taxon>Paracoccaceae</taxon>
        <taxon>Limimaricola</taxon>
    </lineage>
</organism>
<name>A0A9X2FXG3_9RHOB</name>
<feature type="domain" description="Type I restriction modification DNA specificity" evidence="4">
    <location>
        <begin position="210"/>
        <end position="364"/>
    </location>
</feature>